<dbReference type="Gene3D" id="3.40.640.10">
    <property type="entry name" value="Type I PLP-dependent aspartate aminotransferase-like (Major domain)"/>
    <property type="match status" value="1"/>
</dbReference>
<dbReference type="InterPro" id="IPR001917">
    <property type="entry name" value="Aminotrans_II_pyridoxalP_BS"/>
</dbReference>
<name>A0A0A6S4A6_9GAMM</name>
<dbReference type="InterPro" id="IPR015422">
    <property type="entry name" value="PyrdxlP-dep_Trfase_small"/>
</dbReference>
<evidence type="ECO:0000256" key="2">
    <source>
        <dbReference type="ARBA" id="ARBA00022679"/>
    </source>
</evidence>
<feature type="compositionally biased region" description="Polar residues" evidence="5">
    <location>
        <begin position="24"/>
        <end position="37"/>
    </location>
</feature>
<feature type="domain" description="Aminotransferase class I/classII large" evidence="6">
    <location>
        <begin position="93"/>
        <end position="432"/>
    </location>
</feature>
<evidence type="ECO:0000313" key="8">
    <source>
        <dbReference type="Proteomes" id="UP000030428"/>
    </source>
</evidence>
<evidence type="ECO:0000256" key="5">
    <source>
        <dbReference type="SAM" id="MobiDB-lite"/>
    </source>
</evidence>
<gene>
    <name evidence="7" type="ORF">PN36_19065</name>
</gene>
<keyword evidence="3 4" id="KW-0663">Pyridoxal phosphate</keyword>
<dbReference type="CDD" id="cd06454">
    <property type="entry name" value="KBL_like"/>
    <property type="match status" value="1"/>
</dbReference>
<evidence type="ECO:0000256" key="4">
    <source>
        <dbReference type="RuleBase" id="RU003693"/>
    </source>
</evidence>
<dbReference type="InterPro" id="IPR004839">
    <property type="entry name" value="Aminotransferase_I/II_large"/>
</dbReference>
<comment type="cofactor">
    <cofactor evidence="1 4">
        <name>pyridoxal 5'-phosphate</name>
        <dbReference type="ChEBI" id="CHEBI:597326"/>
    </cofactor>
</comment>
<accession>A0A0A6S4A6</accession>
<dbReference type="GO" id="GO:0016740">
    <property type="term" value="F:transferase activity"/>
    <property type="evidence" value="ECO:0007669"/>
    <property type="project" value="UniProtKB-KW"/>
</dbReference>
<feature type="region of interest" description="Disordered" evidence="5">
    <location>
        <begin position="1"/>
        <end position="40"/>
    </location>
</feature>
<evidence type="ECO:0000256" key="3">
    <source>
        <dbReference type="ARBA" id="ARBA00022898"/>
    </source>
</evidence>
<reference evidence="7 8" key="1">
    <citation type="journal article" date="2016" name="Front. Microbiol.">
        <title>Single-Cell (Meta-)Genomics of a Dimorphic Candidatus Thiomargarita nelsonii Reveals Genomic Plasticity.</title>
        <authorList>
            <person name="Flood B.E."/>
            <person name="Fliss P."/>
            <person name="Jones D.S."/>
            <person name="Dick G.J."/>
            <person name="Jain S."/>
            <person name="Kaster A.K."/>
            <person name="Winkel M."/>
            <person name="Mussmann M."/>
            <person name="Bailey J."/>
        </authorList>
    </citation>
    <scope>NUCLEOTIDE SEQUENCE [LARGE SCALE GENOMIC DNA]</scope>
    <source>
        <strain evidence="7">Hydrate Ridge</strain>
    </source>
</reference>
<sequence length="445" mass="49652">MDNGKRKLANMSPEEKRNLAKQLLQEQTHQTKTPSQQTEREIQAEFYRFELLSGYRELQQQIEEMRRLNIQNPYFMAHEDVSNNTISIAGREYINYSGYNYLGMSGDPIVSKAAKEAIDKYGTSVSASRIVSGEIPIHSELEQELANLAGVESCLVFVSGYATNVTTIGHLFGPKDLLLHDALIHNSVVTGCQLSGARRIPFPHNDWQALDNLLAENRRYHERVLIILEGVYSMDGDIPELPKFIEVKKRHKALLMVDEAHSAGVLGPRGFGIGEHFGIKGTDIDLWMGTLSKAFASCGGYIAGCKEMVEYMKYLTPGAILYSVGLSPSNTGAALAAIRVMKAEPERVSRLQARSRFFLKRAQERSLNTGLSGGSAVVPVILGDSIKSLQLGQRLFERGINVQAMLYPSVPEEEARLRFFITAQHTEEQIKFTVDTVAEQLQELR</sequence>
<dbReference type="EMBL" id="JSZA02000077">
    <property type="protein sequence ID" value="KHD10936.1"/>
    <property type="molecule type" value="Genomic_DNA"/>
</dbReference>
<proteinExistence type="inferred from homology"/>
<dbReference type="Gene3D" id="3.90.1150.10">
    <property type="entry name" value="Aspartate Aminotransferase, domain 1"/>
    <property type="match status" value="1"/>
</dbReference>
<protein>
    <submittedName>
        <fullName evidence="7">8-amino-7-oxononanoate synthase</fullName>
    </submittedName>
</protein>
<evidence type="ECO:0000313" key="7">
    <source>
        <dbReference type="EMBL" id="KHD10936.1"/>
    </source>
</evidence>
<comment type="similarity">
    <text evidence="4">Belongs to the class-II pyridoxal-phosphate-dependent aminotransferase family.</text>
</comment>
<evidence type="ECO:0000259" key="6">
    <source>
        <dbReference type="Pfam" id="PF00155"/>
    </source>
</evidence>
<dbReference type="PANTHER" id="PTHR13693:SF3">
    <property type="entry name" value="LD36009P"/>
    <property type="match status" value="1"/>
</dbReference>
<dbReference type="InterPro" id="IPR015424">
    <property type="entry name" value="PyrdxlP-dep_Trfase"/>
</dbReference>
<organism evidence="7 8">
    <name type="scientific">Candidatus Thiomargarita nelsonii</name>
    <dbReference type="NCBI Taxonomy" id="1003181"/>
    <lineage>
        <taxon>Bacteria</taxon>
        <taxon>Pseudomonadati</taxon>
        <taxon>Pseudomonadota</taxon>
        <taxon>Gammaproteobacteria</taxon>
        <taxon>Thiotrichales</taxon>
        <taxon>Thiotrichaceae</taxon>
        <taxon>Thiomargarita</taxon>
    </lineage>
</organism>
<comment type="caution">
    <text evidence="7">The sequence shown here is derived from an EMBL/GenBank/DDBJ whole genome shotgun (WGS) entry which is preliminary data.</text>
</comment>
<keyword evidence="2" id="KW-0808">Transferase</keyword>
<dbReference type="Proteomes" id="UP000030428">
    <property type="component" value="Unassembled WGS sequence"/>
</dbReference>
<dbReference type="InterPro" id="IPR015421">
    <property type="entry name" value="PyrdxlP-dep_Trfase_major"/>
</dbReference>
<dbReference type="GO" id="GO:0030170">
    <property type="term" value="F:pyridoxal phosphate binding"/>
    <property type="evidence" value="ECO:0007669"/>
    <property type="project" value="InterPro"/>
</dbReference>
<keyword evidence="8" id="KW-1185">Reference proteome</keyword>
<dbReference type="InterPro" id="IPR050087">
    <property type="entry name" value="AON_synthase_class-II"/>
</dbReference>
<dbReference type="SUPFAM" id="SSF53383">
    <property type="entry name" value="PLP-dependent transferases"/>
    <property type="match status" value="1"/>
</dbReference>
<dbReference type="AlphaFoldDB" id="A0A0A6S4A6"/>
<dbReference type="Pfam" id="PF00155">
    <property type="entry name" value="Aminotran_1_2"/>
    <property type="match status" value="1"/>
</dbReference>
<evidence type="ECO:0000256" key="1">
    <source>
        <dbReference type="ARBA" id="ARBA00001933"/>
    </source>
</evidence>
<dbReference type="PANTHER" id="PTHR13693">
    <property type="entry name" value="CLASS II AMINOTRANSFERASE/8-AMINO-7-OXONONANOATE SYNTHASE"/>
    <property type="match status" value="1"/>
</dbReference>
<dbReference type="PROSITE" id="PS00599">
    <property type="entry name" value="AA_TRANSFER_CLASS_2"/>
    <property type="match status" value="1"/>
</dbReference>